<evidence type="ECO:0000313" key="13">
    <source>
        <dbReference type="Proteomes" id="UP001597227"/>
    </source>
</evidence>
<dbReference type="Pfam" id="PF00009">
    <property type="entry name" value="GTP_EFTU"/>
    <property type="match status" value="1"/>
</dbReference>
<dbReference type="Gene3D" id="1.10.10.2480">
    <property type="match status" value="1"/>
</dbReference>
<dbReference type="SUPFAM" id="SSF50447">
    <property type="entry name" value="Translation proteins"/>
    <property type="match status" value="2"/>
</dbReference>
<evidence type="ECO:0000256" key="1">
    <source>
        <dbReference type="ARBA" id="ARBA00007733"/>
    </source>
</evidence>
<dbReference type="HAMAP" id="MF_00100_B">
    <property type="entry name" value="IF_2_B"/>
    <property type="match status" value="1"/>
</dbReference>
<protein>
    <recommendedName>
        <fullName evidence="2 8">Translation initiation factor IF-2</fullName>
    </recommendedName>
</protein>
<feature type="compositionally biased region" description="Polar residues" evidence="10">
    <location>
        <begin position="104"/>
        <end position="113"/>
    </location>
</feature>
<dbReference type="InterPro" id="IPR023115">
    <property type="entry name" value="TIF_IF2_dom3"/>
</dbReference>
<feature type="compositionally biased region" description="Basic and acidic residues" evidence="10">
    <location>
        <begin position="81"/>
        <end position="103"/>
    </location>
</feature>
<dbReference type="PANTHER" id="PTHR43381:SF5">
    <property type="entry name" value="TR-TYPE G DOMAIN-CONTAINING PROTEIN"/>
    <property type="match status" value="1"/>
</dbReference>
<dbReference type="Pfam" id="PF22042">
    <property type="entry name" value="EF-G_D2"/>
    <property type="match status" value="1"/>
</dbReference>
<dbReference type="Pfam" id="PF04760">
    <property type="entry name" value="IF2_N"/>
    <property type="match status" value="2"/>
</dbReference>
<dbReference type="SUPFAM" id="SSF52540">
    <property type="entry name" value="P-loop containing nucleoside triphosphate hydrolases"/>
    <property type="match status" value="1"/>
</dbReference>
<gene>
    <name evidence="8 12" type="primary">infB</name>
    <name evidence="12" type="ORF">ACFSFW_04580</name>
</gene>
<reference evidence="13" key="1">
    <citation type="journal article" date="2019" name="Int. J. Syst. Evol. Microbiol.">
        <title>The Global Catalogue of Microorganisms (GCM) 10K type strain sequencing project: providing services to taxonomists for standard genome sequencing and annotation.</title>
        <authorList>
            <consortium name="The Broad Institute Genomics Platform"/>
            <consortium name="The Broad Institute Genome Sequencing Center for Infectious Disease"/>
            <person name="Wu L."/>
            <person name="Ma J."/>
        </authorList>
    </citation>
    <scope>NUCLEOTIDE SEQUENCE [LARGE SCALE GENOMIC DNA]</scope>
    <source>
        <strain evidence="13">CCUG 15531</strain>
    </source>
</reference>
<dbReference type="InterPro" id="IPR000178">
    <property type="entry name" value="TF_IF2_bacterial-like"/>
</dbReference>
<dbReference type="InterPro" id="IPR009000">
    <property type="entry name" value="Transl_B-barrel_sf"/>
</dbReference>
<dbReference type="InterPro" id="IPR027417">
    <property type="entry name" value="P-loop_NTPase"/>
</dbReference>
<dbReference type="CDD" id="cd01887">
    <property type="entry name" value="IF2_eIF5B"/>
    <property type="match status" value="1"/>
</dbReference>
<dbReference type="RefSeq" id="WP_388035564.1">
    <property type="nucleotide sequence ID" value="NZ_JBHUEK010000007.1"/>
</dbReference>
<dbReference type="GO" id="GO:0003743">
    <property type="term" value="F:translation initiation factor activity"/>
    <property type="evidence" value="ECO:0007669"/>
    <property type="project" value="UniProtKB-KW"/>
</dbReference>
<dbReference type="Proteomes" id="UP001597227">
    <property type="component" value="Unassembled WGS sequence"/>
</dbReference>
<evidence type="ECO:0000256" key="6">
    <source>
        <dbReference type="ARBA" id="ARBA00023134"/>
    </source>
</evidence>
<evidence type="ECO:0000256" key="10">
    <source>
        <dbReference type="SAM" id="MobiDB-lite"/>
    </source>
</evidence>
<dbReference type="InterPro" id="IPR015760">
    <property type="entry name" value="TIF_IF2"/>
</dbReference>
<dbReference type="PROSITE" id="PS51722">
    <property type="entry name" value="G_TR_2"/>
    <property type="match status" value="1"/>
</dbReference>
<dbReference type="EMBL" id="JBHUEK010000007">
    <property type="protein sequence ID" value="MFD1777935.1"/>
    <property type="molecule type" value="Genomic_DNA"/>
</dbReference>
<comment type="function">
    <text evidence="7 8 9">One of the essential components for the initiation of protein synthesis. Protects formylmethionyl-tRNA from spontaneous hydrolysis and promotes its binding to the 30S ribosomal subunits. Also involved in the hydrolysis of GTP during the formation of the 70S ribosomal complex.</text>
</comment>
<feature type="compositionally biased region" description="Low complexity" evidence="10">
    <location>
        <begin position="65"/>
        <end position="80"/>
    </location>
</feature>
<dbReference type="InterPro" id="IPR053905">
    <property type="entry name" value="EF-G-like_DII"/>
</dbReference>
<feature type="domain" description="Tr-type G" evidence="11">
    <location>
        <begin position="232"/>
        <end position="405"/>
    </location>
</feature>
<feature type="binding site" evidence="8">
    <location>
        <begin position="241"/>
        <end position="248"/>
    </location>
    <ligand>
        <name>GTP</name>
        <dbReference type="ChEBI" id="CHEBI:37565"/>
    </ligand>
</feature>
<dbReference type="InterPro" id="IPR000795">
    <property type="entry name" value="T_Tr_GTP-bd_dom"/>
</dbReference>
<sequence length="731" mass="80621">MSRMRVYEYAKQQNISSKEVITKLKEMDIEVKNHMATIEGDILKKLDQTFGKKTETAKATSEQSKNNNSKPTANNNATTKVADKKEVKNKPATPKNRDAKKPENQGQKKGFQSNHNNNNRRNKNNRQKGNNRPNHQQQPVQPKPEKKLPEKITFIGSLTVGELAKKLGKEPSEIIKKLFMLGVMATINQELDKDSIELIASEYGVAVEEEIVFDVTEFEQYVEEDKEEDLIERPSIVTIMGHVDHGKTTTLDSIRNTKVTAGEAGGITQHIGAYQVVDNGKKITFLDTPGHAAFTTMRARGAQVTDITVLVVAADDGVMPQTVEAINHAKAAEVPIIVAVNKMDKPTANPDRVMQELTEHGLVPEAWGGDTIFVPISALTGEGIDNLLEMILLVSEVEEYKANPKRRATGTVIEAKLDKGRGSVATLLVQNGTLRIGDPIVVGNTFGRVRAMVNDLGRRVKEAGPSTPVEITGLSDVPQAGDQFVVFEDEKKARQVGEARAQKQLVEQRSDKVKVSLEDLFEHIKQGEMKEINLIVKADVQGSVEALAASLQKIDVEGVKVKIIHTGVGAINESDITLASASNAIVIGFNVRPDVNAKRTAEAEEVDIRLHRIIYKVIEEIESAMKGMLDPEFEEKVIGQAEVRTTFKVSKIGTIAGSYVTDGKITRDSGIRLIRDGVVIFEGEIDTLKRFKDDVKEVAQNYECGITIAKFNDIKEGDIIEAFVMQEVDRH</sequence>
<evidence type="ECO:0000259" key="11">
    <source>
        <dbReference type="PROSITE" id="PS51722"/>
    </source>
</evidence>
<accession>A0ABW4MNE4</accession>
<dbReference type="InterPro" id="IPR036925">
    <property type="entry name" value="TIF_IF2_dom3_sf"/>
</dbReference>
<evidence type="ECO:0000256" key="2">
    <source>
        <dbReference type="ARBA" id="ARBA00020675"/>
    </source>
</evidence>
<dbReference type="Pfam" id="PF11987">
    <property type="entry name" value="IF-2"/>
    <property type="match status" value="1"/>
</dbReference>
<dbReference type="Gene3D" id="2.40.30.10">
    <property type="entry name" value="Translation factors"/>
    <property type="match status" value="2"/>
</dbReference>
<evidence type="ECO:0000256" key="3">
    <source>
        <dbReference type="ARBA" id="ARBA00022540"/>
    </source>
</evidence>
<dbReference type="PROSITE" id="PS01176">
    <property type="entry name" value="IF2"/>
    <property type="match status" value="1"/>
</dbReference>
<dbReference type="NCBIfam" id="TIGR00231">
    <property type="entry name" value="small_GTP"/>
    <property type="match status" value="1"/>
</dbReference>
<evidence type="ECO:0000256" key="4">
    <source>
        <dbReference type="ARBA" id="ARBA00022741"/>
    </source>
</evidence>
<dbReference type="Gene3D" id="3.40.50.10050">
    <property type="entry name" value="Translation initiation factor IF- 2, domain 3"/>
    <property type="match status" value="1"/>
</dbReference>
<keyword evidence="4 8" id="KW-0547">Nucleotide-binding</keyword>
<feature type="region of interest" description="Disordered" evidence="10">
    <location>
        <begin position="54"/>
        <end position="150"/>
    </location>
</feature>
<keyword evidence="8" id="KW-0963">Cytoplasm</keyword>
<comment type="caution">
    <text evidence="12">The sequence shown here is derived from an EMBL/GenBank/DDBJ whole genome shotgun (WGS) entry which is preliminary data.</text>
</comment>
<comment type="similarity">
    <text evidence="1 8 9">Belongs to the TRAFAC class translation factor GTPase superfamily. Classic translation factor GTPase family. IF-2 subfamily.</text>
</comment>
<evidence type="ECO:0000256" key="8">
    <source>
        <dbReference type="HAMAP-Rule" id="MF_00100"/>
    </source>
</evidence>
<evidence type="ECO:0000313" key="12">
    <source>
        <dbReference type="EMBL" id="MFD1777935.1"/>
    </source>
</evidence>
<feature type="binding site" evidence="8">
    <location>
        <begin position="287"/>
        <end position="291"/>
    </location>
    <ligand>
        <name>GTP</name>
        <dbReference type="ChEBI" id="CHEBI:37565"/>
    </ligand>
</feature>
<keyword evidence="5 8" id="KW-0648">Protein biosynthesis</keyword>
<dbReference type="CDD" id="cd03702">
    <property type="entry name" value="IF2_mtIF2_II"/>
    <property type="match status" value="1"/>
</dbReference>
<dbReference type="InterPro" id="IPR006847">
    <property type="entry name" value="IF2_N"/>
</dbReference>
<evidence type="ECO:0000256" key="5">
    <source>
        <dbReference type="ARBA" id="ARBA00022917"/>
    </source>
</evidence>
<feature type="compositionally biased region" description="Low complexity" evidence="10">
    <location>
        <begin position="127"/>
        <end position="140"/>
    </location>
</feature>
<keyword evidence="13" id="KW-1185">Reference proteome</keyword>
<comment type="subcellular location">
    <subcellularLocation>
        <location evidence="8">Cytoplasm</location>
    </subcellularLocation>
</comment>
<dbReference type="InterPro" id="IPR044145">
    <property type="entry name" value="IF2_II"/>
</dbReference>
<evidence type="ECO:0000256" key="7">
    <source>
        <dbReference type="ARBA" id="ARBA00025162"/>
    </source>
</evidence>
<dbReference type="Gene3D" id="3.40.50.300">
    <property type="entry name" value="P-loop containing nucleotide triphosphate hydrolases"/>
    <property type="match status" value="1"/>
</dbReference>
<organism evidence="12 13">
    <name type="scientific">Fredinandcohnia salidurans</name>
    <dbReference type="NCBI Taxonomy" id="2595041"/>
    <lineage>
        <taxon>Bacteria</taxon>
        <taxon>Bacillati</taxon>
        <taxon>Bacillota</taxon>
        <taxon>Bacilli</taxon>
        <taxon>Bacillales</taxon>
        <taxon>Bacillaceae</taxon>
        <taxon>Fredinandcohnia</taxon>
    </lineage>
</organism>
<dbReference type="InterPro" id="IPR005225">
    <property type="entry name" value="Small_GTP-bd"/>
</dbReference>
<dbReference type="SUPFAM" id="SSF52156">
    <property type="entry name" value="Initiation factor IF2/eIF5b, domain 3"/>
    <property type="match status" value="1"/>
</dbReference>
<keyword evidence="3 8" id="KW-0396">Initiation factor</keyword>
<evidence type="ECO:0000256" key="9">
    <source>
        <dbReference type="RuleBase" id="RU000644"/>
    </source>
</evidence>
<keyword evidence="6 8" id="KW-0342">GTP-binding</keyword>
<proteinExistence type="inferred from homology"/>
<dbReference type="CDD" id="cd03692">
    <property type="entry name" value="mtIF2_IVc"/>
    <property type="match status" value="1"/>
</dbReference>
<name>A0ABW4MNE4_9BACI</name>
<dbReference type="PANTHER" id="PTHR43381">
    <property type="entry name" value="TRANSLATION INITIATION FACTOR IF-2-RELATED"/>
    <property type="match status" value="1"/>
</dbReference>
<feature type="region of interest" description="G-domain" evidence="8">
    <location>
        <begin position="235"/>
        <end position="383"/>
    </location>
</feature>
<feature type="binding site" evidence="8">
    <location>
        <begin position="341"/>
        <end position="344"/>
    </location>
    <ligand>
        <name>GTP</name>
        <dbReference type="ChEBI" id="CHEBI:37565"/>
    </ligand>
</feature>
<dbReference type="NCBIfam" id="TIGR00487">
    <property type="entry name" value="IF-2"/>
    <property type="match status" value="1"/>
</dbReference>